<keyword evidence="1" id="KW-1133">Transmembrane helix</keyword>
<proteinExistence type="predicted"/>
<keyword evidence="3" id="KW-1185">Reference proteome</keyword>
<feature type="transmembrane region" description="Helical" evidence="1">
    <location>
        <begin position="133"/>
        <end position="154"/>
    </location>
</feature>
<sequence>MSLGLLVVAVPVVLLVALATVVIVVVLVVGRSSAPDPSQAAAAARRHAGGVSAIAWLGLVLAPVLGPALSGTVRGPAQGVLLGLVPTVAGVLFVGVHAVGELTWPRPTGTVRRAGLDRRTTADVAPRGLRGFLWGWTALVLVLAVVGGAVATGGRQVSRVVEDGGMSAGPFPGWFYGLPLLVACLVVAAATEAVLHVVASRPAVVDAQPRWDLALRQLSAHRVLRGAQLVVGLTAAGVLLYGGLAVRNISHALVEDGATSLPHLVIGTIALALAVVVGLTTVVVAVLPGRPAGALAVPTGPLPDALPR</sequence>
<gene>
    <name evidence="2" type="ORF">N866_13820</name>
</gene>
<reference evidence="2 3" key="1">
    <citation type="submission" date="2014-01" db="EMBL/GenBank/DDBJ databases">
        <title>Actinotalea ferrariae CF5-4.</title>
        <authorList>
            <person name="Chen F."/>
            <person name="Li Y."/>
            <person name="Wang G."/>
        </authorList>
    </citation>
    <scope>NUCLEOTIDE SEQUENCE [LARGE SCALE GENOMIC DNA]</scope>
    <source>
        <strain evidence="2 3">CF5-4</strain>
    </source>
</reference>
<feature type="transmembrane region" description="Helical" evidence="1">
    <location>
        <begin position="6"/>
        <end position="29"/>
    </location>
</feature>
<dbReference type="OrthoDB" id="5197533at2"/>
<feature type="transmembrane region" description="Helical" evidence="1">
    <location>
        <begin position="174"/>
        <end position="195"/>
    </location>
</feature>
<keyword evidence="1" id="KW-0472">Membrane</keyword>
<comment type="caution">
    <text evidence="2">The sequence shown here is derived from an EMBL/GenBank/DDBJ whole genome shotgun (WGS) entry which is preliminary data.</text>
</comment>
<evidence type="ECO:0000313" key="2">
    <source>
        <dbReference type="EMBL" id="EYR64247.1"/>
    </source>
</evidence>
<feature type="transmembrane region" description="Helical" evidence="1">
    <location>
        <begin position="264"/>
        <end position="287"/>
    </location>
</feature>
<evidence type="ECO:0000256" key="1">
    <source>
        <dbReference type="SAM" id="Phobius"/>
    </source>
</evidence>
<name>A0A021VYU1_9CELL</name>
<dbReference type="Proteomes" id="UP000019753">
    <property type="component" value="Unassembled WGS sequence"/>
</dbReference>
<dbReference type="EMBL" id="AXCW01000040">
    <property type="protein sequence ID" value="EYR64247.1"/>
    <property type="molecule type" value="Genomic_DNA"/>
</dbReference>
<accession>A0A021VYU1</accession>
<dbReference type="AlphaFoldDB" id="A0A021VYU1"/>
<feature type="transmembrane region" description="Helical" evidence="1">
    <location>
        <begin position="223"/>
        <end position="244"/>
    </location>
</feature>
<evidence type="ECO:0000313" key="3">
    <source>
        <dbReference type="Proteomes" id="UP000019753"/>
    </source>
</evidence>
<dbReference type="RefSeq" id="WP_034223944.1">
    <property type="nucleotide sequence ID" value="NZ_AXCW01000040.1"/>
</dbReference>
<protein>
    <submittedName>
        <fullName evidence="2">Uncharacterized protein</fullName>
    </submittedName>
</protein>
<feature type="transmembrane region" description="Helical" evidence="1">
    <location>
        <begin position="81"/>
        <end position="104"/>
    </location>
</feature>
<organism evidence="2 3">
    <name type="scientific">Actinotalea ferrariae CF5-4</name>
    <dbReference type="NCBI Taxonomy" id="948458"/>
    <lineage>
        <taxon>Bacteria</taxon>
        <taxon>Bacillati</taxon>
        <taxon>Actinomycetota</taxon>
        <taxon>Actinomycetes</taxon>
        <taxon>Micrococcales</taxon>
        <taxon>Cellulomonadaceae</taxon>
        <taxon>Actinotalea</taxon>
    </lineage>
</organism>
<feature type="transmembrane region" description="Helical" evidence="1">
    <location>
        <begin position="50"/>
        <end position="69"/>
    </location>
</feature>
<keyword evidence="1" id="KW-0812">Transmembrane</keyword>